<name>A0ABN6L0F5_9FLAO</name>
<reference evidence="2 3" key="2">
    <citation type="journal article" date="2022" name="Microorganisms">
        <title>Complete Genome Sequences of Two Flavobacterium ammonificans Strains and a Flavobacterium ammoniigenes Strain of Ammonifying Bacterioplankton Isolated from Surface River Water.</title>
        <authorList>
            <person name="Suda W."/>
            <person name="Ogata Y."/>
            <person name="Shindo C."/>
            <person name="Watanabe K."/>
        </authorList>
    </citation>
    <scope>NUCLEOTIDE SEQUENCE [LARGE SCALE GENOMIC DNA]</scope>
    <source>
        <strain evidence="2 3">GENT5</strain>
    </source>
</reference>
<dbReference type="PROSITE" id="PS50234">
    <property type="entry name" value="VWFA"/>
    <property type="match status" value="1"/>
</dbReference>
<dbReference type="SUPFAM" id="SSF53300">
    <property type="entry name" value="vWA-like"/>
    <property type="match status" value="1"/>
</dbReference>
<dbReference type="Pfam" id="PF00092">
    <property type="entry name" value="VWA"/>
    <property type="match status" value="1"/>
</dbReference>
<dbReference type="CDD" id="cd00198">
    <property type="entry name" value="vWFA"/>
    <property type="match status" value="1"/>
</dbReference>
<gene>
    <name evidence="2" type="ORF">GENT5_14160</name>
</gene>
<dbReference type="Proteomes" id="UP001319867">
    <property type="component" value="Chromosome"/>
</dbReference>
<keyword evidence="3" id="KW-1185">Reference proteome</keyword>
<dbReference type="RefSeq" id="WP_229316501.1">
    <property type="nucleotide sequence ID" value="NZ_AP025184.1"/>
</dbReference>
<proteinExistence type="predicted"/>
<dbReference type="InterPro" id="IPR002035">
    <property type="entry name" value="VWF_A"/>
</dbReference>
<evidence type="ECO:0000259" key="1">
    <source>
        <dbReference type="PROSITE" id="PS50234"/>
    </source>
</evidence>
<organism evidence="2 3">
    <name type="scientific">Flavobacterium ammoniigenes</name>
    <dbReference type="NCBI Taxonomy" id="1751095"/>
    <lineage>
        <taxon>Bacteria</taxon>
        <taxon>Pseudomonadati</taxon>
        <taxon>Bacteroidota</taxon>
        <taxon>Flavobacteriia</taxon>
        <taxon>Flavobacteriales</taxon>
        <taxon>Flavobacteriaceae</taxon>
        <taxon>Flavobacterium</taxon>
    </lineage>
</organism>
<accession>A0ABN6L0F5</accession>
<dbReference type="EMBL" id="AP025184">
    <property type="protein sequence ID" value="BDB55111.1"/>
    <property type="molecule type" value="Genomic_DNA"/>
</dbReference>
<evidence type="ECO:0000313" key="2">
    <source>
        <dbReference type="EMBL" id="BDB55111.1"/>
    </source>
</evidence>
<protein>
    <recommendedName>
        <fullName evidence="1">VWFA domain-containing protein</fullName>
    </recommendedName>
</protein>
<sequence length="220" mass="25022">MKNKKTLYHFVLDKSGSMSNCIESTVNGFNAQLETIQKLQKEFPEQHFLVSLTIFDDKVDDVQLNQTIDALEFLSTTRYRPSGTTALLDAIGMSINSIRIANESKILNDEMSIVMVILTDGLENASREFTFHQIAKTIKSLEDTEKWTFNFLGADIDAIHTSKMLNIKTENVVSFSKSDMGEMMNHVSEGMRQYSLSKSKGITKNNFLDFIKNKDLRKNK</sequence>
<dbReference type="Gene3D" id="3.40.50.410">
    <property type="entry name" value="von Willebrand factor, type A domain"/>
    <property type="match status" value="1"/>
</dbReference>
<dbReference type="InterPro" id="IPR036465">
    <property type="entry name" value="vWFA_dom_sf"/>
</dbReference>
<evidence type="ECO:0000313" key="3">
    <source>
        <dbReference type="Proteomes" id="UP001319867"/>
    </source>
</evidence>
<feature type="domain" description="VWFA" evidence="1">
    <location>
        <begin position="7"/>
        <end position="191"/>
    </location>
</feature>
<reference evidence="2 3" key="1">
    <citation type="journal article" date="2022" name="Int. J. Syst. Evol. Microbiol.">
        <title>Flavobacterium ammonificans sp. nov. and Flavobacterium ammoniigenes sp. nov., ammonifying bacteria isolated from surface river water.</title>
        <authorList>
            <person name="Watanabe K."/>
            <person name="Kitamura T."/>
            <person name="Ogata Y."/>
            <person name="Shindo C."/>
            <person name="Suda W."/>
        </authorList>
    </citation>
    <scope>NUCLEOTIDE SEQUENCE [LARGE SCALE GENOMIC DNA]</scope>
    <source>
        <strain evidence="2 3">GENT5</strain>
    </source>
</reference>